<evidence type="ECO:0000313" key="5">
    <source>
        <dbReference type="Proteomes" id="UP000699462"/>
    </source>
</evidence>
<dbReference type="GO" id="GO:0015173">
    <property type="term" value="F:aromatic amino acid transmembrane transporter activity"/>
    <property type="evidence" value="ECO:0007669"/>
    <property type="project" value="TreeGrafter"/>
</dbReference>
<keyword evidence="5" id="KW-1185">Reference proteome</keyword>
<dbReference type="GO" id="GO:0016323">
    <property type="term" value="C:basolateral plasma membrane"/>
    <property type="evidence" value="ECO:0007669"/>
    <property type="project" value="TreeGrafter"/>
</dbReference>
<evidence type="ECO:0000259" key="2">
    <source>
        <dbReference type="Pfam" id="PF00128"/>
    </source>
</evidence>
<comment type="caution">
    <text evidence="4">The sequence shown here is derived from an EMBL/GenBank/DDBJ whole genome shotgun (WGS) entry which is preliminary data.</text>
</comment>
<evidence type="ECO:0000259" key="3">
    <source>
        <dbReference type="Pfam" id="PF16028"/>
    </source>
</evidence>
<evidence type="ECO:0000256" key="1">
    <source>
        <dbReference type="SAM" id="Phobius"/>
    </source>
</evidence>
<keyword evidence="1" id="KW-1133">Transmembrane helix</keyword>
<dbReference type="GO" id="GO:0015180">
    <property type="term" value="F:L-alanine transmembrane transporter activity"/>
    <property type="evidence" value="ECO:0007669"/>
    <property type="project" value="TreeGrafter"/>
</dbReference>
<dbReference type="Proteomes" id="UP000699462">
    <property type="component" value="Unassembled WGS sequence"/>
</dbReference>
<dbReference type="GO" id="GO:1904273">
    <property type="term" value="P:L-alanine import across plasma membrane"/>
    <property type="evidence" value="ECO:0007669"/>
    <property type="project" value="TreeGrafter"/>
</dbReference>
<dbReference type="Pfam" id="PF16028">
    <property type="entry name" value="SLC3A2_N"/>
    <property type="match status" value="1"/>
</dbReference>
<feature type="domain" description="Glycosyl hydrolase family 13 catalytic" evidence="2">
    <location>
        <begin position="109"/>
        <end position="175"/>
    </location>
</feature>
<dbReference type="GO" id="GO:1903801">
    <property type="term" value="P:L-leucine import across plasma membrane"/>
    <property type="evidence" value="ECO:0007669"/>
    <property type="project" value="TreeGrafter"/>
</dbReference>
<dbReference type="GO" id="GO:0015190">
    <property type="term" value="F:L-leucine transmembrane transporter activity"/>
    <property type="evidence" value="ECO:0007669"/>
    <property type="project" value="TreeGrafter"/>
</dbReference>
<dbReference type="GO" id="GO:0016324">
    <property type="term" value="C:apical plasma membrane"/>
    <property type="evidence" value="ECO:0007669"/>
    <property type="project" value="TreeGrafter"/>
</dbReference>
<dbReference type="InterPro" id="IPR017853">
    <property type="entry name" value="GH"/>
</dbReference>
<feature type="transmembrane region" description="Helical" evidence="1">
    <location>
        <begin position="63"/>
        <end position="86"/>
    </location>
</feature>
<dbReference type="InterPro" id="IPR042280">
    <property type="entry name" value="SLC3A2"/>
</dbReference>
<name>A0A8T0D929_9TREM</name>
<dbReference type="SUPFAM" id="SSF51445">
    <property type="entry name" value="(Trans)glycosidases"/>
    <property type="match status" value="1"/>
</dbReference>
<protein>
    <recommendedName>
        <fullName evidence="6">Solute carrier family 3 (Neutral and basic amino acid transporter), member 1</fullName>
    </recommendedName>
</protein>
<keyword evidence="1" id="KW-0472">Membrane</keyword>
<dbReference type="GO" id="GO:0005975">
    <property type="term" value="P:carbohydrate metabolic process"/>
    <property type="evidence" value="ECO:0007669"/>
    <property type="project" value="InterPro"/>
</dbReference>
<proteinExistence type="predicted"/>
<reference evidence="4 5" key="1">
    <citation type="submission" date="2019-07" db="EMBL/GenBank/DDBJ databases">
        <title>Annotation for the trematode Paragonimus westermani.</title>
        <authorList>
            <person name="Choi Y.-J."/>
        </authorList>
    </citation>
    <scope>NUCLEOTIDE SEQUENCE [LARGE SCALE GENOMIC DNA]</scope>
    <source>
        <strain evidence="4">180907_Pwestermani</strain>
    </source>
</reference>
<dbReference type="EMBL" id="JTDF01008937">
    <property type="protein sequence ID" value="KAF8564349.1"/>
    <property type="molecule type" value="Genomic_DNA"/>
</dbReference>
<dbReference type="PANTHER" id="PTHR46673:SF1">
    <property type="entry name" value="4F2 CELL-SURFACE ANTIGEN HEAVY CHAIN"/>
    <property type="match status" value="1"/>
</dbReference>
<dbReference type="Pfam" id="PF00128">
    <property type="entry name" value="Alpha-amylase"/>
    <property type="match status" value="1"/>
</dbReference>
<dbReference type="Gene3D" id="3.20.20.80">
    <property type="entry name" value="Glycosidases"/>
    <property type="match status" value="1"/>
</dbReference>
<keyword evidence="1" id="KW-0812">Transmembrane</keyword>
<gene>
    <name evidence="4" type="ORF">P879_11817</name>
</gene>
<dbReference type="GO" id="GO:0015823">
    <property type="term" value="P:phenylalanine transport"/>
    <property type="evidence" value="ECO:0007669"/>
    <property type="project" value="TreeGrafter"/>
</dbReference>
<dbReference type="AlphaFoldDB" id="A0A8T0D929"/>
<accession>A0A8T0D929</accession>
<dbReference type="InterPro" id="IPR006047">
    <property type="entry name" value="GH13_cat_dom"/>
</dbReference>
<sequence>MLRLISTKDNSNAANPDQHGADNLCKTIDGKDTNDSDHDFLYLDRDALLSVDQQEPKWRRIRIGLLIFFAVIWLALLLGAIIIVVLSKKCPPRPNLPFWQSNVFYFVDPFAFKDSNNDWIGDFSGLSNAVSYLKDDLGVGTVILTPISSGYYTGAEVQLGHVTDYKTVDPALGSQKFYSVDKARIDLNLENERVLALVKDVVKFWLYEDIGGILLQNCALYIESPGTSGKPVNPNAWDVLSSDQMFNEKSVGVVQEIRKLIDASEYSDGRSRVLIVDSGDTGYGLSDGEDKGAMFMGTEESPGAHLVLHRQFVTNRGWKSQSIDQNSKIGNVHKYNKSSVNMKHRWALPTATDTDVRNDNVVSTASVFLLPSSPVLYYGSELGLKILNINNPPSKIYPMNKVPNLEQLNDDITLTCHLPMPWDSYGKMFSPGAPESEKRFIDYLKKYEITETVAAAMAGGRAPTTFSMVQKLIKMREHPSLQWGKFKLLETQPEVIGQRLEIFTREAEGHPAIVAVLDDPKRDKADKRAGVAVDFSFVCKNVTARLVHPPNEMEVNVSMFADKVYINMNDQPTLHLFECV</sequence>
<organism evidence="4 5">
    <name type="scientific">Paragonimus westermani</name>
    <dbReference type="NCBI Taxonomy" id="34504"/>
    <lineage>
        <taxon>Eukaryota</taxon>
        <taxon>Metazoa</taxon>
        <taxon>Spiralia</taxon>
        <taxon>Lophotrochozoa</taxon>
        <taxon>Platyhelminthes</taxon>
        <taxon>Trematoda</taxon>
        <taxon>Digenea</taxon>
        <taxon>Plagiorchiida</taxon>
        <taxon>Troglotremata</taxon>
        <taxon>Troglotrematidae</taxon>
        <taxon>Paragonimus</taxon>
    </lineage>
</organism>
<dbReference type="PANTHER" id="PTHR46673">
    <property type="entry name" value="4F2 CELL-SURFACE ANTIGEN HEAVY CHAIN"/>
    <property type="match status" value="1"/>
</dbReference>
<evidence type="ECO:0008006" key="6">
    <source>
        <dbReference type="Google" id="ProtNLM"/>
    </source>
</evidence>
<dbReference type="OrthoDB" id="1740265at2759"/>
<evidence type="ECO:0000313" key="4">
    <source>
        <dbReference type="EMBL" id="KAF8564349.1"/>
    </source>
</evidence>
<feature type="domain" description="Solute carrier family 3 member 2 N-terminal" evidence="3">
    <location>
        <begin position="33"/>
        <end position="104"/>
    </location>
</feature>
<dbReference type="InterPro" id="IPR031984">
    <property type="entry name" value="SLC3A2_N"/>
</dbReference>